<name>A0A2S4I7E7_PSEA0</name>
<dbReference type="Proteomes" id="UP000277952">
    <property type="component" value="Unassembled WGS sequence"/>
</dbReference>
<organism evidence="3 4">
    <name type="scientific">Pseudomonas amygdali pv. morsprunorum</name>
    <dbReference type="NCBI Taxonomy" id="129138"/>
    <lineage>
        <taxon>Bacteria</taxon>
        <taxon>Pseudomonadati</taxon>
        <taxon>Pseudomonadota</taxon>
        <taxon>Gammaproteobacteria</taxon>
        <taxon>Pseudomonadales</taxon>
        <taxon>Pseudomonadaceae</taxon>
        <taxon>Pseudomonas</taxon>
        <taxon>Pseudomonas amygdali</taxon>
    </lineage>
</organism>
<feature type="domain" description="Tyr recombinase" evidence="2">
    <location>
        <begin position="175"/>
        <end position="410"/>
    </location>
</feature>
<dbReference type="EMBL" id="RBNS01000237">
    <property type="protein sequence ID" value="RML50889.1"/>
    <property type="molecule type" value="Genomic_DNA"/>
</dbReference>
<evidence type="ECO:0000259" key="2">
    <source>
        <dbReference type="PROSITE" id="PS51898"/>
    </source>
</evidence>
<dbReference type="SUPFAM" id="SSF56349">
    <property type="entry name" value="DNA breaking-rejoining enzymes"/>
    <property type="match status" value="1"/>
</dbReference>
<dbReference type="GO" id="GO:0015074">
    <property type="term" value="P:DNA integration"/>
    <property type="evidence" value="ECO:0007669"/>
    <property type="project" value="InterPro"/>
</dbReference>
<dbReference type="GO" id="GO:0006310">
    <property type="term" value="P:DNA recombination"/>
    <property type="evidence" value="ECO:0007669"/>
    <property type="project" value="UniProtKB-KW"/>
</dbReference>
<dbReference type="InterPro" id="IPR011010">
    <property type="entry name" value="DNA_brk_join_enz"/>
</dbReference>
<protein>
    <recommendedName>
        <fullName evidence="2">Tyr recombinase domain-containing protein</fullName>
    </recommendedName>
</protein>
<dbReference type="AlphaFoldDB" id="A0A2S4I7E7"/>
<gene>
    <name evidence="3" type="ORF">ALQ94_02334</name>
</gene>
<dbReference type="Gene3D" id="1.10.443.10">
    <property type="entry name" value="Intergrase catalytic core"/>
    <property type="match status" value="1"/>
</dbReference>
<evidence type="ECO:0000313" key="3">
    <source>
        <dbReference type="EMBL" id="RML50889.1"/>
    </source>
</evidence>
<dbReference type="PROSITE" id="PS51898">
    <property type="entry name" value="TYR_RECOMBINASE"/>
    <property type="match status" value="1"/>
</dbReference>
<proteinExistence type="predicted"/>
<sequence>MTAREMFVSPDIGEDVVLGVDRFVTSRLGYELEVFSRFGKLLPMVLLPDDTTRTVYLKLGEINLIRGELGALVKKFITFTLERYHAGTVSARISFLRMFSVDSPDRNSFFDALDQLICQSKGRDKEVLITSAKALVRFLIVHEYDFDIRLAEDFLGLEGYTEHQNSYSALFMMDEELGPFSREEVAVLLREVDNDTHSCVVRVILDLCLNFGLRPIQISLLKRKDFIYDKMAGLHYLRVPRVKGSSQYRRVNFTTRLVRESTVTLLEGLFKSQTDLPLHVNEDELPIFLRSRPLKLRFRPGYDSPLVPRAGYMSSKSIYQSEHKRSYALHCTPHYIWWVLQQAEKSFPLSPRTGKNFHLNPYRFRYTLGTMAVVSGCAPEEVAELLDHQNILSVKHYFKFSLEMWELLESATSNRVEQQMFTAAWMNEETIPNNMYSRVVHEVRGFNAIGRCASKTACFEEPAVACYSCKRFCPNKSKVVHEDVLNGLEDRRSHLLAFGDSQLVSAIDESIAGCKAAIAYSAGIPVVSIYPASESS</sequence>
<dbReference type="GO" id="GO:0003677">
    <property type="term" value="F:DNA binding"/>
    <property type="evidence" value="ECO:0007669"/>
    <property type="project" value="InterPro"/>
</dbReference>
<evidence type="ECO:0000256" key="1">
    <source>
        <dbReference type="ARBA" id="ARBA00023172"/>
    </source>
</evidence>
<evidence type="ECO:0000313" key="4">
    <source>
        <dbReference type="Proteomes" id="UP000277952"/>
    </source>
</evidence>
<dbReference type="InterPro" id="IPR002104">
    <property type="entry name" value="Integrase_catalytic"/>
</dbReference>
<accession>A0A2S4I7E7</accession>
<dbReference type="InterPro" id="IPR013762">
    <property type="entry name" value="Integrase-like_cat_sf"/>
</dbReference>
<dbReference type="RefSeq" id="WP_005739638.1">
    <property type="nucleotide sequence ID" value="NZ_LIIA01000238.1"/>
</dbReference>
<comment type="caution">
    <text evidence="3">The sequence shown here is derived from an EMBL/GenBank/DDBJ whole genome shotgun (WGS) entry which is preliminary data.</text>
</comment>
<reference evidence="3 4" key="1">
    <citation type="submission" date="2018-08" db="EMBL/GenBank/DDBJ databases">
        <title>Recombination of ecologically and evolutionarily significant loci maintains genetic cohesion in the Pseudomonas syringae species complex.</title>
        <authorList>
            <person name="Dillon M."/>
            <person name="Thakur S."/>
            <person name="Almeida R.N.D."/>
            <person name="Weir B.S."/>
            <person name="Guttman D.S."/>
        </authorList>
    </citation>
    <scope>NUCLEOTIDE SEQUENCE [LARGE SCALE GENOMIC DNA]</scope>
    <source>
        <strain evidence="3 4">19322</strain>
    </source>
</reference>
<keyword evidence="1" id="KW-0233">DNA recombination</keyword>